<sequence>MALTSSRFGGFSKRMSMAKMTKKFMSKNVILELDLKVRGEIDSCTVCISKLFKVDGPYLGNKYFTSKDIELYIKGFPIRVSGYFCLLLFLSPTFYVVFFFCCILQTSTSLAMERYTVEQRVYVIKTYFENRSSVIATYRRIRDYFGIQNRPSERTMRKFETTGSVQDISSLG</sequence>
<dbReference type="InterPro" id="IPR032135">
    <property type="entry name" value="DUF4817"/>
</dbReference>
<keyword evidence="4" id="KW-1185">Reference proteome</keyword>
<reference evidence="3" key="1">
    <citation type="submission" date="2022-01" db="EMBL/GenBank/DDBJ databases">
        <authorList>
            <person name="King R."/>
        </authorList>
    </citation>
    <scope>NUCLEOTIDE SEQUENCE</scope>
</reference>
<keyword evidence="1" id="KW-1133">Transmembrane helix</keyword>
<dbReference type="OrthoDB" id="10023333at2759"/>
<gene>
    <name evidence="3" type="ORF">PSYICH_LOCUS12111</name>
</gene>
<evidence type="ECO:0000313" key="3">
    <source>
        <dbReference type="EMBL" id="CAH1112473.1"/>
    </source>
</evidence>
<dbReference type="AlphaFoldDB" id="A0A9P0D944"/>
<dbReference type="Pfam" id="PF16087">
    <property type="entry name" value="DUF4817"/>
    <property type="match status" value="1"/>
</dbReference>
<evidence type="ECO:0000256" key="1">
    <source>
        <dbReference type="SAM" id="Phobius"/>
    </source>
</evidence>
<dbReference type="EMBL" id="OV651818">
    <property type="protein sequence ID" value="CAH1112473.1"/>
    <property type="molecule type" value="Genomic_DNA"/>
</dbReference>
<feature type="domain" description="DUF4817" evidence="2">
    <location>
        <begin position="116"/>
        <end position="166"/>
    </location>
</feature>
<evidence type="ECO:0000313" key="4">
    <source>
        <dbReference type="Proteomes" id="UP001153636"/>
    </source>
</evidence>
<name>A0A9P0D944_9CUCU</name>
<organism evidence="3 4">
    <name type="scientific">Psylliodes chrysocephalus</name>
    <dbReference type="NCBI Taxonomy" id="3402493"/>
    <lineage>
        <taxon>Eukaryota</taxon>
        <taxon>Metazoa</taxon>
        <taxon>Ecdysozoa</taxon>
        <taxon>Arthropoda</taxon>
        <taxon>Hexapoda</taxon>
        <taxon>Insecta</taxon>
        <taxon>Pterygota</taxon>
        <taxon>Neoptera</taxon>
        <taxon>Endopterygota</taxon>
        <taxon>Coleoptera</taxon>
        <taxon>Polyphaga</taxon>
        <taxon>Cucujiformia</taxon>
        <taxon>Chrysomeloidea</taxon>
        <taxon>Chrysomelidae</taxon>
        <taxon>Galerucinae</taxon>
        <taxon>Alticini</taxon>
        <taxon>Psylliodes</taxon>
    </lineage>
</organism>
<proteinExistence type="predicted"/>
<keyword evidence="1" id="KW-0472">Membrane</keyword>
<evidence type="ECO:0000259" key="2">
    <source>
        <dbReference type="Pfam" id="PF16087"/>
    </source>
</evidence>
<keyword evidence="1" id="KW-0812">Transmembrane</keyword>
<accession>A0A9P0D944</accession>
<protein>
    <recommendedName>
        <fullName evidence="2">DUF4817 domain-containing protein</fullName>
    </recommendedName>
</protein>
<feature type="transmembrane region" description="Helical" evidence="1">
    <location>
        <begin position="80"/>
        <end position="104"/>
    </location>
</feature>
<dbReference type="Proteomes" id="UP001153636">
    <property type="component" value="Chromosome 6"/>
</dbReference>